<dbReference type="Gene3D" id="3.40.710.10">
    <property type="entry name" value="DD-peptidase/beta-lactamase superfamily"/>
    <property type="match status" value="1"/>
</dbReference>
<evidence type="ECO:0000313" key="4">
    <source>
        <dbReference type="Proteomes" id="UP001351900"/>
    </source>
</evidence>
<sequence>MTTPPPDADEQVTIADLMTPDSDDDAFVVTNGPSRALRITGLVIAIVMVVGMVATGGYVAWALNTPLPAATLEWQTPTVESPVAAQISLPSFGSSALSVSGGEVYLGEGASGIWQTSGPQDPQVMASVSKIITALVVLEKYPLADASDPGPTITFSKADHDLYDQYYVRGATIAAMPTGTRMSLHDALATMLIPSASNYAEAISRWAFGSVSSFRAAASDWLQAHGLAGTTVVEPTGLDSANVSTPTDLVAIAKLAAANPTLASIVGTASLTIPGPGSLQNTNALLGVDGVTGMKTGNLGYGTYAFVFTAGLDIAGMHLDVTGAIQGGATRESANADVLRMLDSIRRGFHDVPVGLAGDHIGTVTAPWGGTTEVVIARDVDIFTWSDTPIAVEVAMDNPTEFATGDVVGQITWTAGPHSESAELIVTESIDPPTDWWRLTHPTELVAG</sequence>
<dbReference type="Pfam" id="PF00768">
    <property type="entry name" value="Peptidase_S11"/>
    <property type="match status" value="1"/>
</dbReference>
<feature type="transmembrane region" description="Helical" evidence="1">
    <location>
        <begin position="42"/>
        <end position="63"/>
    </location>
</feature>
<dbReference type="InterPro" id="IPR012338">
    <property type="entry name" value="Beta-lactam/transpept-like"/>
</dbReference>
<accession>A0ABU7V7S5</accession>
<evidence type="ECO:0000259" key="2">
    <source>
        <dbReference type="Pfam" id="PF00768"/>
    </source>
</evidence>
<dbReference type="InterPro" id="IPR001967">
    <property type="entry name" value="Peptidase_S11_N"/>
</dbReference>
<keyword evidence="3" id="KW-0378">Hydrolase</keyword>
<proteinExistence type="predicted"/>
<evidence type="ECO:0000313" key="3">
    <source>
        <dbReference type="EMBL" id="MEF2254817.1"/>
    </source>
</evidence>
<dbReference type="Proteomes" id="UP001351900">
    <property type="component" value="Unassembled WGS sequence"/>
</dbReference>
<dbReference type="EMBL" id="JAZHOV010000003">
    <property type="protein sequence ID" value="MEF2254817.1"/>
    <property type="molecule type" value="Genomic_DNA"/>
</dbReference>
<evidence type="ECO:0000256" key="1">
    <source>
        <dbReference type="SAM" id="Phobius"/>
    </source>
</evidence>
<keyword evidence="1" id="KW-0812">Transmembrane</keyword>
<comment type="caution">
    <text evidence="3">The sequence shown here is derived from an EMBL/GenBank/DDBJ whole genome shotgun (WGS) entry which is preliminary data.</text>
</comment>
<gene>
    <name evidence="3" type="ORF">V2V91_06640</name>
</gene>
<name>A0ABU7V7S5_9MICO</name>
<keyword evidence="1" id="KW-1133">Transmembrane helix</keyword>
<keyword evidence="3" id="KW-0645">Protease</keyword>
<keyword evidence="1" id="KW-0472">Membrane</keyword>
<protein>
    <submittedName>
        <fullName evidence="3">D-alanyl-D-alanine carboxypeptidase</fullName>
    </submittedName>
</protein>
<reference evidence="3 4" key="1">
    <citation type="submission" date="2024-01" db="EMBL/GenBank/DDBJ databases">
        <title>the genome sequence of strain Microbacterium schleiferi NBRC 15075.</title>
        <authorList>
            <person name="Ding Y."/>
            <person name="Zhang G."/>
        </authorList>
    </citation>
    <scope>NUCLEOTIDE SEQUENCE [LARGE SCALE GENOMIC DNA]</scope>
    <source>
        <strain evidence="3 4">NBRC 15075</strain>
    </source>
</reference>
<keyword evidence="4" id="KW-1185">Reference proteome</keyword>
<feature type="domain" description="Peptidase S11 D-alanyl-D-alanine carboxypeptidase A N-terminal" evidence="2">
    <location>
        <begin position="119"/>
        <end position="310"/>
    </location>
</feature>
<dbReference type="SUPFAM" id="SSF56601">
    <property type="entry name" value="beta-lactamase/transpeptidase-like"/>
    <property type="match status" value="1"/>
</dbReference>
<organism evidence="3 4">
    <name type="scientific">Microbacterium schleiferi</name>
    <dbReference type="NCBI Taxonomy" id="69362"/>
    <lineage>
        <taxon>Bacteria</taxon>
        <taxon>Bacillati</taxon>
        <taxon>Actinomycetota</taxon>
        <taxon>Actinomycetes</taxon>
        <taxon>Micrococcales</taxon>
        <taxon>Microbacteriaceae</taxon>
        <taxon>Microbacterium</taxon>
    </lineage>
</organism>
<keyword evidence="3" id="KW-0121">Carboxypeptidase</keyword>
<dbReference type="GO" id="GO:0004180">
    <property type="term" value="F:carboxypeptidase activity"/>
    <property type="evidence" value="ECO:0007669"/>
    <property type="project" value="UniProtKB-KW"/>
</dbReference>
<dbReference type="RefSeq" id="WP_331791273.1">
    <property type="nucleotide sequence ID" value="NZ_BAAAUO010000002.1"/>
</dbReference>